<name>A0A1Y3PHP1_9BACI</name>
<accession>A0A1Y3PHP1</accession>
<organism evidence="1 2">
    <name type="scientific">Bacillus thermozeamaize</name>
    <dbReference type="NCBI Taxonomy" id="230954"/>
    <lineage>
        <taxon>Bacteria</taxon>
        <taxon>Bacillati</taxon>
        <taxon>Bacillota</taxon>
        <taxon>Bacilli</taxon>
        <taxon>Bacillales</taxon>
        <taxon>Bacillaceae</taxon>
        <taxon>Bacillus</taxon>
    </lineage>
</organism>
<dbReference type="Proteomes" id="UP000196475">
    <property type="component" value="Unassembled WGS sequence"/>
</dbReference>
<evidence type="ECO:0008006" key="3">
    <source>
        <dbReference type="Google" id="ProtNLM"/>
    </source>
</evidence>
<reference evidence="2" key="1">
    <citation type="submission" date="2016-06" db="EMBL/GenBank/DDBJ databases">
        <authorList>
            <person name="Nascimento L."/>
            <person name="Pereira R.V."/>
            <person name="Martins L.F."/>
            <person name="Quaggio R.B."/>
            <person name="Silva A.M."/>
            <person name="Setubal J.C."/>
        </authorList>
    </citation>
    <scope>NUCLEOTIDE SEQUENCE [LARGE SCALE GENOMIC DNA]</scope>
</reference>
<dbReference type="AlphaFoldDB" id="A0A1Y3PHP1"/>
<dbReference type="EMBL" id="LZRT01000087">
    <property type="protein sequence ID" value="OUM86634.1"/>
    <property type="molecule type" value="Genomic_DNA"/>
</dbReference>
<protein>
    <recommendedName>
        <fullName evidence="3">DUF4274 domain-containing protein</fullName>
    </recommendedName>
</protein>
<evidence type="ECO:0000313" key="2">
    <source>
        <dbReference type="Proteomes" id="UP000196475"/>
    </source>
</evidence>
<gene>
    <name evidence="1" type="ORF">BAA01_11535</name>
</gene>
<evidence type="ECO:0000313" key="1">
    <source>
        <dbReference type="EMBL" id="OUM86634.1"/>
    </source>
</evidence>
<sequence length="140" mass="15769">MIYFANDDHKRNFGRLIERFPEAYSNGEYLSACYLAAYPGIYKCFTLVEQEHGPFDWFIRSLDETAADETAALTGQTWRLAELAVNLWNGRPVNLADGIDVWDEVIFQTALQAICLRRSPSLVFTAADEAVCSDEKSCSA</sequence>
<comment type="caution">
    <text evidence="1">The sequence shown here is derived from an EMBL/GenBank/DDBJ whole genome shotgun (WGS) entry which is preliminary data.</text>
</comment>
<proteinExistence type="predicted"/>